<dbReference type="PIRSF" id="PIRSF017082">
    <property type="entry name" value="YflP"/>
    <property type="match status" value="1"/>
</dbReference>
<dbReference type="Gene3D" id="3.40.190.150">
    <property type="entry name" value="Bordetella uptake gene, domain 1"/>
    <property type="match status" value="1"/>
</dbReference>
<dbReference type="AlphaFoldDB" id="C5T172"/>
<gene>
    <name evidence="3" type="ORF">AcdelDRAFT_0652</name>
</gene>
<dbReference type="PANTHER" id="PTHR42928:SF5">
    <property type="entry name" value="BLR1237 PROTEIN"/>
    <property type="match status" value="1"/>
</dbReference>
<name>C5T172_ACIDE</name>
<comment type="caution">
    <text evidence="3">The sequence shown here is derived from an EMBL/GenBank/DDBJ whole genome shotgun (WGS) entry which is preliminary data.</text>
</comment>
<dbReference type="InterPro" id="IPR042100">
    <property type="entry name" value="Bug_dom1"/>
</dbReference>
<evidence type="ECO:0000313" key="3">
    <source>
        <dbReference type="EMBL" id="EER61816.1"/>
    </source>
</evidence>
<comment type="similarity">
    <text evidence="1">Belongs to the UPF0065 (bug) family.</text>
</comment>
<feature type="signal peptide" evidence="2">
    <location>
        <begin position="1"/>
        <end position="26"/>
    </location>
</feature>
<accession>C5T172</accession>
<organism evidence="3 4">
    <name type="scientific">Acidovorax delafieldii 2AN</name>
    <dbReference type="NCBI Taxonomy" id="573060"/>
    <lineage>
        <taxon>Bacteria</taxon>
        <taxon>Pseudomonadati</taxon>
        <taxon>Pseudomonadota</taxon>
        <taxon>Betaproteobacteria</taxon>
        <taxon>Burkholderiales</taxon>
        <taxon>Comamonadaceae</taxon>
        <taxon>Acidovorax</taxon>
    </lineage>
</organism>
<proteinExistence type="inferred from homology"/>
<dbReference type="PATRIC" id="fig|573060.9.peg.4594"/>
<dbReference type="Proteomes" id="UP000003856">
    <property type="component" value="Unassembled WGS sequence"/>
</dbReference>
<dbReference type="Gene3D" id="3.40.190.10">
    <property type="entry name" value="Periplasmic binding protein-like II"/>
    <property type="match status" value="1"/>
</dbReference>
<keyword evidence="4" id="KW-1185">Reference proteome</keyword>
<protein>
    <recommendedName>
        <fullName evidence="5">Extra-cytoplasmic solute receptor</fullName>
    </recommendedName>
</protein>
<evidence type="ECO:0000256" key="1">
    <source>
        <dbReference type="ARBA" id="ARBA00006987"/>
    </source>
</evidence>
<dbReference type="OrthoDB" id="8678477at2"/>
<evidence type="ECO:0008006" key="5">
    <source>
        <dbReference type="Google" id="ProtNLM"/>
    </source>
</evidence>
<reference evidence="3 4" key="1">
    <citation type="submission" date="2009-05" db="EMBL/GenBank/DDBJ databases">
        <title>The draft genome of Acidovorax delafieldii 2AN.</title>
        <authorList>
            <consortium name="US DOE Joint Genome Institute (JGI-PGF)"/>
            <person name="Lucas S."/>
            <person name="Copeland A."/>
            <person name="Lapidus A."/>
            <person name="Glavina del Rio T."/>
            <person name="Tice H."/>
            <person name="Bruce D."/>
            <person name="Goodwin L."/>
            <person name="Pitluck S."/>
            <person name="Larimer F."/>
            <person name="Land M.L."/>
            <person name="Hauser L."/>
            <person name="Shelobolina E.S."/>
            <person name="Picardal F."/>
            <person name="Roden E."/>
            <person name="Emerson D."/>
        </authorList>
    </citation>
    <scope>NUCLEOTIDE SEQUENCE [LARGE SCALE GENOMIC DNA]</scope>
    <source>
        <strain evidence="3 4">2AN</strain>
    </source>
</reference>
<evidence type="ECO:0000256" key="2">
    <source>
        <dbReference type="SAM" id="SignalP"/>
    </source>
</evidence>
<sequence>MSMPFRMRLHLSLAALLAASPLAANASDPTSTNRPLRLLVGYAPASGADVVARLLANQLQHSFKGGVIVENKPGAGGVLAAQEVMRSPPDGHTLMLAAMPQMAILPAINKVPYSVEKDFVPVSQVVGTDLVLVTNPQRVPSGSMQEFAAWAKKQSRLFFGTPGPGTVGHFGAYLLADAVGTQVEPVHFRSTGDQVAALLSGDIQAQFFSYAAAASLVKAGKVKALITTSPTRSAMFPDTPTSTEVGYPGLLFTSWYGVFAPAGTPPQVIDKLNAEIVKATQDPDTRSKLEGAGLRVTGTSRAAFTQLLNEDIKRWGEVVRSTGFKQ</sequence>
<dbReference type="EMBL" id="ACQT01000009">
    <property type="protein sequence ID" value="EER61816.1"/>
    <property type="molecule type" value="Genomic_DNA"/>
</dbReference>
<keyword evidence="2" id="KW-0732">Signal</keyword>
<dbReference type="CDD" id="cd07012">
    <property type="entry name" value="PBP2_Bug_TTT"/>
    <property type="match status" value="1"/>
</dbReference>
<feature type="chain" id="PRO_5002955532" description="Extra-cytoplasmic solute receptor" evidence="2">
    <location>
        <begin position="27"/>
        <end position="326"/>
    </location>
</feature>
<dbReference type="SUPFAM" id="SSF53850">
    <property type="entry name" value="Periplasmic binding protein-like II"/>
    <property type="match status" value="1"/>
</dbReference>
<dbReference type="PANTHER" id="PTHR42928">
    <property type="entry name" value="TRICARBOXYLATE-BINDING PROTEIN"/>
    <property type="match status" value="1"/>
</dbReference>
<dbReference type="Pfam" id="PF03401">
    <property type="entry name" value="TctC"/>
    <property type="match status" value="1"/>
</dbReference>
<evidence type="ECO:0000313" key="4">
    <source>
        <dbReference type="Proteomes" id="UP000003856"/>
    </source>
</evidence>
<dbReference type="InterPro" id="IPR005064">
    <property type="entry name" value="BUG"/>
</dbReference>